<feature type="domain" description="SWR1-complex protein 3" evidence="2">
    <location>
        <begin position="56"/>
        <end position="149"/>
    </location>
</feature>
<feature type="region of interest" description="Disordered" evidence="1">
    <location>
        <begin position="311"/>
        <end position="330"/>
    </location>
</feature>
<keyword evidence="4" id="KW-1185">Reference proteome</keyword>
<evidence type="ECO:0000256" key="1">
    <source>
        <dbReference type="SAM" id="MobiDB-lite"/>
    </source>
</evidence>
<dbReference type="AlphaFoldDB" id="A0A2J6QE00"/>
<dbReference type="Pfam" id="PF24707">
    <property type="entry name" value="Swc3"/>
    <property type="match status" value="1"/>
</dbReference>
<dbReference type="EMBL" id="KZ613472">
    <property type="protein sequence ID" value="PMD24490.1"/>
    <property type="molecule type" value="Genomic_DNA"/>
</dbReference>
<evidence type="ECO:0000313" key="3">
    <source>
        <dbReference type="EMBL" id="PMD24490.1"/>
    </source>
</evidence>
<dbReference type="GO" id="GO:0140849">
    <property type="term" value="F:ATP-dependent H2AZ histone chaperone activity"/>
    <property type="evidence" value="ECO:0007669"/>
    <property type="project" value="InterPro"/>
</dbReference>
<accession>A0A2J6QE00</accession>
<dbReference type="OrthoDB" id="5338195at2759"/>
<feature type="compositionally biased region" description="Low complexity" evidence="1">
    <location>
        <begin position="23"/>
        <end position="34"/>
    </location>
</feature>
<feature type="compositionally biased region" description="Polar residues" evidence="1">
    <location>
        <begin position="204"/>
        <end position="221"/>
    </location>
</feature>
<organism evidence="3 4">
    <name type="scientific">Hyaloscypha hepaticicola</name>
    <dbReference type="NCBI Taxonomy" id="2082293"/>
    <lineage>
        <taxon>Eukaryota</taxon>
        <taxon>Fungi</taxon>
        <taxon>Dikarya</taxon>
        <taxon>Ascomycota</taxon>
        <taxon>Pezizomycotina</taxon>
        <taxon>Leotiomycetes</taxon>
        <taxon>Helotiales</taxon>
        <taxon>Hyaloscyphaceae</taxon>
        <taxon>Hyaloscypha</taxon>
    </lineage>
</organism>
<feature type="region of interest" description="Disordered" evidence="1">
    <location>
        <begin position="1"/>
        <end position="89"/>
    </location>
</feature>
<feature type="region of interest" description="Disordered" evidence="1">
    <location>
        <begin position="505"/>
        <end position="549"/>
    </location>
</feature>
<feature type="region of interest" description="Disordered" evidence="1">
    <location>
        <begin position="103"/>
        <end position="126"/>
    </location>
</feature>
<dbReference type="InterPro" id="IPR057558">
    <property type="entry name" value="Swc3_dom"/>
</dbReference>
<dbReference type="Proteomes" id="UP000235672">
    <property type="component" value="Unassembled WGS sequence"/>
</dbReference>
<dbReference type="InterPro" id="IPR037651">
    <property type="entry name" value="Swc3"/>
</dbReference>
<sequence length="562" mass="61152">MERKRKLPARAARVESVSKKRMSTPPDQSTQTPTPTAPSPLREESLPKSIAPGKALPTVNEPQPENLPSKEFQSISESGVLPDSLHRSRQKWLSEGIFEKYWTKPVKRKGNTEQPPNNPAKDSMTKLGTCTITVEPHIFEASMYAIKDPNPRPTIPPSQQPMYRPIIQYGPPGGMMPPPPPTPPVQSKPIPPQSTPQPAPRSQDVQMSNASPAPLANNTHTPGPVTGAPNGHPPPAPSQAQHLPVMSAPPAAQAPAGKSTDPVIQMLAERAATDPDLKALMRIVANGEATPEELKKFQTHIDELTRIQKARQAAAQVSQPPTQSPQPTAVPALVNGHATARAAPNPTPSPAPPSRTTPAPTPPASRAEHQYQPQPQALRSKGPLPPTKPDISGVVFEFTGGSGDRFLFPRFSILEYLPGGQVIASFLIVRKGSSSDSLSYDPLLDYYQPITIRLYAHQGRQLDALQKVVAPQDEVRRYMDEIMDKTTRAEYVLLAMRLPRDIEQAPAVDRDEEAGKADQMDTNPLWPTTNPTPIPRIKPAKKLPTEEESHQAFIKSVAAVNE</sequence>
<proteinExistence type="predicted"/>
<feature type="region of interest" description="Disordered" evidence="1">
    <location>
        <begin position="339"/>
        <end position="386"/>
    </location>
</feature>
<dbReference type="PANTHER" id="PTHR28108">
    <property type="entry name" value="SWR1-COMPLEX PROTEIN 3"/>
    <property type="match status" value="1"/>
</dbReference>
<feature type="compositionally biased region" description="Pro residues" evidence="1">
    <location>
        <begin position="345"/>
        <end position="363"/>
    </location>
</feature>
<feature type="compositionally biased region" description="Low complexity" evidence="1">
    <location>
        <begin position="312"/>
        <end position="330"/>
    </location>
</feature>
<reference evidence="3 4" key="1">
    <citation type="submission" date="2016-05" db="EMBL/GenBank/DDBJ databases">
        <title>A degradative enzymes factory behind the ericoid mycorrhizal symbiosis.</title>
        <authorList>
            <consortium name="DOE Joint Genome Institute"/>
            <person name="Martino E."/>
            <person name="Morin E."/>
            <person name="Grelet G."/>
            <person name="Kuo A."/>
            <person name="Kohler A."/>
            <person name="Daghino S."/>
            <person name="Barry K."/>
            <person name="Choi C."/>
            <person name="Cichocki N."/>
            <person name="Clum A."/>
            <person name="Copeland A."/>
            <person name="Hainaut M."/>
            <person name="Haridas S."/>
            <person name="Labutti K."/>
            <person name="Lindquist E."/>
            <person name="Lipzen A."/>
            <person name="Khouja H.-R."/>
            <person name="Murat C."/>
            <person name="Ohm R."/>
            <person name="Olson A."/>
            <person name="Spatafora J."/>
            <person name="Veneault-Fourrey C."/>
            <person name="Henrissat B."/>
            <person name="Grigoriev I."/>
            <person name="Martin F."/>
            <person name="Perotto S."/>
        </authorList>
    </citation>
    <scope>NUCLEOTIDE SEQUENCE [LARGE SCALE GENOMIC DNA]</scope>
    <source>
        <strain evidence="3 4">UAMH 7357</strain>
    </source>
</reference>
<feature type="compositionally biased region" description="Pro residues" evidence="1">
    <location>
        <begin position="174"/>
        <end position="199"/>
    </location>
</feature>
<name>A0A2J6QE00_9HELO</name>
<gene>
    <name evidence="3" type="ORF">NA56DRAFT_745896</name>
</gene>
<dbReference type="STRING" id="1745343.A0A2J6QE00"/>
<dbReference type="PANTHER" id="PTHR28108:SF1">
    <property type="entry name" value="SWR1-COMPLEX PROTEIN 3"/>
    <property type="match status" value="1"/>
</dbReference>
<evidence type="ECO:0000313" key="4">
    <source>
        <dbReference type="Proteomes" id="UP000235672"/>
    </source>
</evidence>
<protein>
    <recommendedName>
        <fullName evidence="2">SWR1-complex protein 3 domain-containing protein</fullName>
    </recommendedName>
</protein>
<feature type="region of interest" description="Disordered" evidence="1">
    <location>
        <begin position="144"/>
        <end position="260"/>
    </location>
</feature>
<dbReference type="GO" id="GO:0000812">
    <property type="term" value="C:Swr1 complex"/>
    <property type="evidence" value="ECO:0007669"/>
    <property type="project" value="InterPro"/>
</dbReference>
<evidence type="ECO:0000259" key="2">
    <source>
        <dbReference type="Pfam" id="PF24707"/>
    </source>
</evidence>